<evidence type="ECO:0000256" key="1">
    <source>
        <dbReference type="SAM" id="Phobius"/>
    </source>
</evidence>
<evidence type="ECO:0000313" key="3">
    <source>
        <dbReference type="Proteomes" id="UP000316726"/>
    </source>
</evidence>
<dbReference type="AlphaFoldDB" id="A0A5B8MNM9"/>
<gene>
    <name evidence="2" type="ORF">A3770_04p34700</name>
</gene>
<accession>A0A5B8MNM9</accession>
<name>A0A5B8MNM9_9CHLO</name>
<dbReference type="EMBL" id="CP031037">
    <property type="protein sequence ID" value="QDZ20952.1"/>
    <property type="molecule type" value="Genomic_DNA"/>
</dbReference>
<dbReference type="Proteomes" id="UP000316726">
    <property type="component" value="Chromosome 4"/>
</dbReference>
<keyword evidence="1" id="KW-1133">Transmembrane helix</keyword>
<evidence type="ECO:0000313" key="2">
    <source>
        <dbReference type="EMBL" id="QDZ20952.1"/>
    </source>
</evidence>
<keyword evidence="1" id="KW-0812">Transmembrane</keyword>
<keyword evidence="3" id="KW-1185">Reference proteome</keyword>
<sequence length="165" mass="17877">MRRDRVVGQVGRVLLFVVAFVVVVVVVGGAGADSEAQSGRAEGSGGRKLLLAGVNIGGWIVPQGIPPAVKLTVSHGRPSEEDRDLSKTEPGSLARYEQVLAIREGDRGPTVTYPFQEYLDCKGPCETRLRMKEQAMEEEDERFGGVFGDVMLPPTARRNHLPIHG</sequence>
<organism evidence="2 3">
    <name type="scientific">Chloropicon primus</name>
    <dbReference type="NCBI Taxonomy" id="1764295"/>
    <lineage>
        <taxon>Eukaryota</taxon>
        <taxon>Viridiplantae</taxon>
        <taxon>Chlorophyta</taxon>
        <taxon>Chloropicophyceae</taxon>
        <taxon>Chloropicales</taxon>
        <taxon>Chloropicaceae</taxon>
        <taxon>Chloropicon</taxon>
    </lineage>
</organism>
<reference evidence="2 3" key="1">
    <citation type="submission" date="2018-07" db="EMBL/GenBank/DDBJ databases">
        <title>The complete nuclear genome of the prasinophyte Chloropicon primus (CCMP1205).</title>
        <authorList>
            <person name="Pombert J.-F."/>
            <person name="Otis C."/>
            <person name="Turmel M."/>
            <person name="Lemieux C."/>
        </authorList>
    </citation>
    <scope>NUCLEOTIDE SEQUENCE [LARGE SCALE GENOMIC DNA]</scope>
    <source>
        <strain evidence="2 3">CCMP1205</strain>
    </source>
</reference>
<protein>
    <submittedName>
        <fullName evidence="2">Uncharacterized protein</fullName>
    </submittedName>
</protein>
<feature type="transmembrane region" description="Helical" evidence="1">
    <location>
        <begin position="12"/>
        <end position="32"/>
    </location>
</feature>
<proteinExistence type="predicted"/>
<keyword evidence="1" id="KW-0472">Membrane</keyword>